<gene>
    <name evidence="1" type="ORF">FIBSPDRAFT_960962</name>
</gene>
<dbReference type="Proteomes" id="UP000076532">
    <property type="component" value="Unassembled WGS sequence"/>
</dbReference>
<evidence type="ECO:0000313" key="2">
    <source>
        <dbReference type="Proteomes" id="UP000076532"/>
    </source>
</evidence>
<dbReference type="GO" id="GO:0016020">
    <property type="term" value="C:membrane"/>
    <property type="evidence" value="ECO:0007669"/>
    <property type="project" value="TreeGrafter"/>
</dbReference>
<dbReference type="EMBL" id="KV417639">
    <property type="protein sequence ID" value="KZP13029.1"/>
    <property type="molecule type" value="Genomic_DNA"/>
</dbReference>
<dbReference type="AlphaFoldDB" id="A0A166BVV9"/>
<dbReference type="PROSITE" id="PS50244">
    <property type="entry name" value="S5A_REDUCTASE"/>
    <property type="match status" value="1"/>
</dbReference>
<dbReference type="OrthoDB" id="67965at2759"/>
<name>A0A166BVV9_9AGAM</name>
<keyword evidence="2" id="KW-1185">Reference proteome</keyword>
<protein>
    <submittedName>
        <fullName evidence="1">DUF1295-domain-containing protein</fullName>
    </submittedName>
</protein>
<dbReference type="Pfam" id="PF06966">
    <property type="entry name" value="DUF1295"/>
    <property type="match status" value="1"/>
</dbReference>
<dbReference type="Gene3D" id="1.20.120.1630">
    <property type="match status" value="1"/>
</dbReference>
<evidence type="ECO:0000313" key="1">
    <source>
        <dbReference type="EMBL" id="KZP13029.1"/>
    </source>
</evidence>
<proteinExistence type="predicted"/>
<organism evidence="1 2">
    <name type="scientific">Athelia psychrophila</name>
    <dbReference type="NCBI Taxonomy" id="1759441"/>
    <lineage>
        <taxon>Eukaryota</taxon>
        <taxon>Fungi</taxon>
        <taxon>Dikarya</taxon>
        <taxon>Basidiomycota</taxon>
        <taxon>Agaricomycotina</taxon>
        <taxon>Agaricomycetes</taxon>
        <taxon>Agaricomycetidae</taxon>
        <taxon>Atheliales</taxon>
        <taxon>Atheliaceae</taxon>
        <taxon>Athelia</taxon>
    </lineage>
</organism>
<reference evidence="1 2" key="1">
    <citation type="journal article" date="2016" name="Mol. Biol. Evol.">
        <title>Comparative Genomics of Early-Diverging Mushroom-Forming Fungi Provides Insights into the Origins of Lignocellulose Decay Capabilities.</title>
        <authorList>
            <person name="Nagy L.G."/>
            <person name="Riley R."/>
            <person name="Tritt A."/>
            <person name="Adam C."/>
            <person name="Daum C."/>
            <person name="Floudas D."/>
            <person name="Sun H."/>
            <person name="Yadav J.S."/>
            <person name="Pangilinan J."/>
            <person name="Larsson K.H."/>
            <person name="Matsuura K."/>
            <person name="Barry K."/>
            <person name="Labutti K."/>
            <person name="Kuo R."/>
            <person name="Ohm R.A."/>
            <person name="Bhattacharya S.S."/>
            <person name="Shirouzu T."/>
            <person name="Yoshinaga Y."/>
            <person name="Martin F.M."/>
            <person name="Grigoriev I.V."/>
            <person name="Hibbett D.S."/>
        </authorList>
    </citation>
    <scope>NUCLEOTIDE SEQUENCE [LARGE SCALE GENOMIC DNA]</scope>
    <source>
        <strain evidence="1 2">CBS 109695</strain>
    </source>
</reference>
<dbReference type="STRING" id="436010.A0A166BVV9"/>
<dbReference type="PANTHER" id="PTHR32251">
    <property type="entry name" value="3-OXO-5-ALPHA-STEROID 4-DEHYDROGENASE"/>
    <property type="match status" value="1"/>
</dbReference>
<dbReference type="PANTHER" id="PTHR32251:SF15">
    <property type="entry name" value="3-OXO-5-ALPHA-STEROID 4-DEHYDROGENASE (DUF1295)"/>
    <property type="match status" value="1"/>
</dbReference>
<dbReference type="InterPro" id="IPR010721">
    <property type="entry name" value="UstE-like"/>
</dbReference>
<sequence>MSENKSKVKDLSRVPGSSPYGHAMWYLGRVADAHFQYMLFSRGLAVSTASALGLRASNVLVKAGPGAGGLGPVPTLLTGLYALAALRHVYWLTFTNTYEFPFGQAVQVVLYNLVVDTFITISAVQALATTSNVPDLTNLDGSGFGSFVDALGWKQWTGIGMFVVGLLIESLSEESRKTFKKDPKNKGKIVDAGLWSLVRHPNYSGYTIWRSGIALATGSIGATVGFALFQAGVLLGQSIPGLAGHMSARYGAQWTAYEKRVPYKLIPGIL</sequence>
<accession>A0A166BVV9</accession>